<evidence type="ECO:0000313" key="1">
    <source>
        <dbReference type="EMBL" id="CAH0289830.1"/>
    </source>
</evidence>
<comment type="caution">
    <text evidence="1">The sequence shown here is derived from an EMBL/GenBank/DDBJ whole genome shotgun (WGS) entry which is preliminary data.</text>
</comment>
<sequence>MKNAKKITVTYLFEGKIYPSENTPGLLLSGNKVFVSHERLAVYKATPTSNPNVYLVNLDENDKDYLMNSGPVMEAIGV</sequence>
<dbReference type="Proteomes" id="UP000789326">
    <property type="component" value="Unassembled WGS sequence"/>
</dbReference>
<evidence type="ECO:0000313" key="2">
    <source>
        <dbReference type="Proteomes" id="UP000789326"/>
    </source>
</evidence>
<reference evidence="1" key="1">
    <citation type="submission" date="2021-11" db="EMBL/GenBank/DDBJ databases">
        <authorList>
            <person name="Bulgarelli D."/>
        </authorList>
    </citation>
    <scope>NUCLEOTIDE SEQUENCE</scope>
    <source>
        <strain evidence="1">Bi133</strain>
    </source>
</reference>
<gene>
    <name evidence="1" type="ORF">SRABI133_04199</name>
</gene>
<name>A0A9W4L780_9BACI</name>
<dbReference type="RefSeq" id="WP_230303493.1">
    <property type="nucleotide sequence ID" value="NZ_CAKKMG010000085.1"/>
</dbReference>
<organism evidence="1 2">
    <name type="scientific">Peribacillus simplex</name>
    <dbReference type="NCBI Taxonomy" id="1478"/>
    <lineage>
        <taxon>Bacteria</taxon>
        <taxon>Bacillati</taxon>
        <taxon>Bacillota</taxon>
        <taxon>Bacilli</taxon>
        <taxon>Bacillales</taxon>
        <taxon>Bacillaceae</taxon>
        <taxon>Peribacillus</taxon>
    </lineage>
</organism>
<accession>A0A9W4L780</accession>
<proteinExistence type="predicted"/>
<dbReference type="EMBL" id="CAKKMG010000085">
    <property type="protein sequence ID" value="CAH0289830.1"/>
    <property type="molecule type" value="Genomic_DNA"/>
</dbReference>
<dbReference type="AlphaFoldDB" id="A0A9W4L780"/>
<protein>
    <submittedName>
        <fullName evidence="1">Uncharacterized protein</fullName>
    </submittedName>
</protein>